<name>A0A0B3W5U2_9FIRM</name>
<keyword evidence="2" id="KW-0030">Aminoacyl-tRNA synthetase</keyword>
<accession>A0A0B3W5U2</accession>
<dbReference type="Pfam" id="PF02229">
    <property type="entry name" value="PC4"/>
    <property type="match status" value="1"/>
</dbReference>
<comment type="caution">
    <text evidence="2">The sequence shown here is derived from an EMBL/GenBank/DDBJ whole genome shotgun (WGS) entry which is preliminary data.</text>
</comment>
<dbReference type="InterPro" id="IPR003173">
    <property type="entry name" value="PC4_C"/>
</dbReference>
<keyword evidence="3" id="KW-1185">Reference proteome</keyword>
<dbReference type="GO" id="GO:0006355">
    <property type="term" value="P:regulation of DNA-templated transcription"/>
    <property type="evidence" value="ECO:0007669"/>
    <property type="project" value="InterPro"/>
</dbReference>
<feature type="domain" description="Transcriptional coactivator p15 (PC4) C-terminal" evidence="1">
    <location>
        <begin position="19"/>
        <end position="67"/>
    </location>
</feature>
<protein>
    <submittedName>
        <fullName evidence="2">Seryl-tRNA synthetase</fullName>
    </submittedName>
</protein>
<proteinExistence type="predicted"/>
<sequence length="71" mass="8136">MADFKYDIVENLGVLSENPKGWTKELNLISWNGAKPKYDLRDWAPEHEKMGKGITLSNEEFEALKEIINGL</sequence>
<evidence type="ECO:0000313" key="2">
    <source>
        <dbReference type="EMBL" id="KHS57742.1"/>
    </source>
</evidence>
<dbReference type="RefSeq" id="WP_039679024.1">
    <property type="nucleotide sequence ID" value="NZ_JAWGXO010000002.1"/>
</dbReference>
<dbReference type="PIRSF" id="PIRSF037246">
    <property type="entry name" value="UCP037246"/>
    <property type="match status" value="1"/>
</dbReference>
<dbReference type="GO" id="GO:0004812">
    <property type="term" value="F:aminoacyl-tRNA ligase activity"/>
    <property type="evidence" value="ECO:0007669"/>
    <property type="project" value="UniProtKB-KW"/>
</dbReference>
<evidence type="ECO:0000259" key="1">
    <source>
        <dbReference type="Pfam" id="PF02229"/>
    </source>
</evidence>
<dbReference type="AlphaFoldDB" id="A0A0B3W5U2"/>
<dbReference type="Proteomes" id="UP000031189">
    <property type="component" value="Unassembled WGS sequence"/>
</dbReference>
<reference evidence="2 3" key="1">
    <citation type="submission" date="2014-12" db="EMBL/GenBank/DDBJ databases">
        <title>Draft genome sequence of Terrisporobacter sp. 08-306576, isolated from the blood culture of a bacteremia patient.</title>
        <authorList>
            <person name="Lund L.C."/>
            <person name="Sydenham T.V."/>
            <person name="Hogh S.V."/>
            <person name="Skov M.N."/>
            <person name="Kemp M."/>
            <person name="Justesen U.S."/>
        </authorList>
    </citation>
    <scope>NUCLEOTIDE SEQUENCE [LARGE SCALE GENOMIC DNA]</scope>
    <source>
        <strain evidence="2 3">08-306576</strain>
    </source>
</reference>
<organism evidence="2 3">
    <name type="scientific">Terrisporobacter othiniensis</name>
    <dbReference type="NCBI Taxonomy" id="1577792"/>
    <lineage>
        <taxon>Bacteria</taxon>
        <taxon>Bacillati</taxon>
        <taxon>Bacillota</taxon>
        <taxon>Clostridia</taxon>
        <taxon>Peptostreptococcales</taxon>
        <taxon>Peptostreptococcaceae</taxon>
        <taxon>Terrisporobacter</taxon>
    </lineage>
</organism>
<keyword evidence="2" id="KW-0436">Ligase</keyword>
<evidence type="ECO:0000313" key="3">
    <source>
        <dbReference type="Proteomes" id="UP000031189"/>
    </source>
</evidence>
<gene>
    <name evidence="2" type="ORF">QX51_06125</name>
</gene>
<dbReference type="GO" id="GO:0003677">
    <property type="term" value="F:DNA binding"/>
    <property type="evidence" value="ECO:0007669"/>
    <property type="project" value="InterPro"/>
</dbReference>
<dbReference type="Gene3D" id="2.30.31.70">
    <property type="match status" value="1"/>
</dbReference>
<dbReference type="InterPro" id="IPR017154">
    <property type="entry name" value="PC4-like"/>
</dbReference>
<dbReference type="EMBL" id="JWHR01000064">
    <property type="protein sequence ID" value="KHS57742.1"/>
    <property type="molecule type" value="Genomic_DNA"/>
</dbReference>
<dbReference type="OrthoDB" id="7067273at2"/>